<dbReference type="EMBL" id="JASPKY010000030">
    <property type="protein sequence ID" value="KAK9747530.1"/>
    <property type="molecule type" value="Genomic_DNA"/>
</dbReference>
<dbReference type="AlphaFoldDB" id="A0AAW1MTS9"/>
<protein>
    <submittedName>
        <fullName evidence="2">Uncharacterized protein</fullName>
    </submittedName>
</protein>
<gene>
    <name evidence="2" type="ORF">QE152_g5256</name>
</gene>
<evidence type="ECO:0000256" key="1">
    <source>
        <dbReference type="SAM" id="MobiDB-lite"/>
    </source>
</evidence>
<evidence type="ECO:0000313" key="3">
    <source>
        <dbReference type="Proteomes" id="UP001458880"/>
    </source>
</evidence>
<sequence length="214" mass="25075">MITNGDVNKKGHSENEILNKTIESLLYGYRNALMSLQCHMDKKIRKASSWKYLAKWESILEEQWLKQNDNEYDFRGINLVIPKRNQSFRKRPNISSTKEDFLDDAHMKKANSTDCILDRDNDGENYENLEKKCVSENDLYRDSLAIEYTDVSDCNYLLSLNDLERMGSLRKAAEEETRQRLKDSNRNSNDIGKVRRNSSMHKPKIVGVVYKLRL</sequence>
<comment type="caution">
    <text evidence="2">The sequence shown here is derived from an EMBL/GenBank/DDBJ whole genome shotgun (WGS) entry which is preliminary data.</text>
</comment>
<accession>A0AAW1MTS9</accession>
<proteinExistence type="predicted"/>
<name>A0AAW1MTS9_POPJA</name>
<organism evidence="2 3">
    <name type="scientific">Popillia japonica</name>
    <name type="common">Japanese beetle</name>
    <dbReference type="NCBI Taxonomy" id="7064"/>
    <lineage>
        <taxon>Eukaryota</taxon>
        <taxon>Metazoa</taxon>
        <taxon>Ecdysozoa</taxon>
        <taxon>Arthropoda</taxon>
        <taxon>Hexapoda</taxon>
        <taxon>Insecta</taxon>
        <taxon>Pterygota</taxon>
        <taxon>Neoptera</taxon>
        <taxon>Endopterygota</taxon>
        <taxon>Coleoptera</taxon>
        <taxon>Polyphaga</taxon>
        <taxon>Scarabaeiformia</taxon>
        <taxon>Scarabaeidae</taxon>
        <taxon>Rutelinae</taxon>
        <taxon>Popillia</taxon>
    </lineage>
</organism>
<feature type="region of interest" description="Disordered" evidence="1">
    <location>
        <begin position="174"/>
        <end position="195"/>
    </location>
</feature>
<keyword evidence="3" id="KW-1185">Reference proteome</keyword>
<evidence type="ECO:0000313" key="2">
    <source>
        <dbReference type="EMBL" id="KAK9747530.1"/>
    </source>
</evidence>
<reference evidence="2 3" key="1">
    <citation type="journal article" date="2024" name="BMC Genomics">
        <title>De novo assembly and annotation of Popillia japonica's genome with initial clues to its potential as an invasive pest.</title>
        <authorList>
            <person name="Cucini C."/>
            <person name="Boschi S."/>
            <person name="Funari R."/>
            <person name="Cardaioli E."/>
            <person name="Iannotti N."/>
            <person name="Marturano G."/>
            <person name="Paoli F."/>
            <person name="Bruttini M."/>
            <person name="Carapelli A."/>
            <person name="Frati F."/>
            <person name="Nardi F."/>
        </authorList>
    </citation>
    <scope>NUCLEOTIDE SEQUENCE [LARGE SCALE GENOMIC DNA]</scope>
    <source>
        <strain evidence="2">DMR45628</strain>
    </source>
</reference>
<feature type="compositionally biased region" description="Basic and acidic residues" evidence="1">
    <location>
        <begin position="174"/>
        <end position="185"/>
    </location>
</feature>
<dbReference type="Proteomes" id="UP001458880">
    <property type="component" value="Unassembled WGS sequence"/>
</dbReference>